<dbReference type="Gene3D" id="1.10.10.10">
    <property type="entry name" value="Winged helix-like DNA-binding domain superfamily/Winged helix DNA-binding domain"/>
    <property type="match status" value="1"/>
</dbReference>
<dbReference type="InterPro" id="IPR041657">
    <property type="entry name" value="HTH_17"/>
</dbReference>
<evidence type="ECO:0000259" key="1">
    <source>
        <dbReference type="Pfam" id="PF12728"/>
    </source>
</evidence>
<protein>
    <submittedName>
        <fullName evidence="2">Helix-turn-helix domain-containing protein</fullName>
    </submittedName>
</protein>
<evidence type="ECO:0000313" key="2">
    <source>
        <dbReference type="EMBL" id="SHM65330.1"/>
    </source>
</evidence>
<dbReference type="STRING" id="337701.SAMN05444398_1296"/>
<dbReference type="RefSeq" id="WP_229709625.1">
    <property type="nucleotide sequence ID" value="NZ_BMLR01000027.1"/>
</dbReference>
<name>A0A1M7KJM5_9RHOB</name>
<proteinExistence type="predicted"/>
<dbReference type="EMBL" id="FRBR01000029">
    <property type="protein sequence ID" value="SHM65330.1"/>
    <property type="molecule type" value="Genomic_DNA"/>
</dbReference>
<sequence>MEGQNTQIDPEQMMTEADVADLLCQSIRTLQKWRVTGYGPCFHKIGRSVRYRRGDVLDWTAERRRAHTSAA</sequence>
<accession>A0A1M7KJM5</accession>
<dbReference type="InterPro" id="IPR009061">
    <property type="entry name" value="DNA-bd_dom_put_sf"/>
</dbReference>
<evidence type="ECO:0000313" key="3">
    <source>
        <dbReference type="Proteomes" id="UP000183974"/>
    </source>
</evidence>
<dbReference type="Pfam" id="PF12728">
    <property type="entry name" value="HTH_17"/>
    <property type="match status" value="1"/>
</dbReference>
<keyword evidence="3" id="KW-1185">Reference proteome</keyword>
<dbReference type="SUPFAM" id="SSF46955">
    <property type="entry name" value="Putative DNA-binding domain"/>
    <property type="match status" value="1"/>
</dbReference>
<dbReference type="InterPro" id="IPR036388">
    <property type="entry name" value="WH-like_DNA-bd_sf"/>
</dbReference>
<reference evidence="2 3" key="1">
    <citation type="submission" date="2016-11" db="EMBL/GenBank/DDBJ databases">
        <authorList>
            <person name="Jaros S."/>
            <person name="Januszkiewicz K."/>
            <person name="Wedrychowicz H."/>
        </authorList>
    </citation>
    <scope>NUCLEOTIDE SEQUENCE [LARGE SCALE GENOMIC DNA]</scope>
    <source>
        <strain evidence="2 3">DSM 29589</strain>
    </source>
</reference>
<organism evidence="2 3">
    <name type="scientific">Roseovarius pacificus</name>
    <dbReference type="NCBI Taxonomy" id="337701"/>
    <lineage>
        <taxon>Bacteria</taxon>
        <taxon>Pseudomonadati</taxon>
        <taxon>Pseudomonadota</taxon>
        <taxon>Alphaproteobacteria</taxon>
        <taxon>Rhodobacterales</taxon>
        <taxon>Roseobacteraceae</taxon>
        <taxon>Roseovarius</taxon>
    </lineage>
</organism>
<feature type="domain" description="Helix-turn-helix" evidence="1">
    <location>
        <begin position="13"/>
        <end position="64"/>
    </location>
</feature>
<dbReference type="Proteomes" id="UP000183974">
    <property type="component" value="Unassembled WGS sequence"/>
</dbReference>
<dbReference type="AlphaFoldDB" id="A0A1M7KJM5"/>
<gene>
    <name evidence="2" type="ORF">SAMN05444398_1296</name>
</gene>